<accession>A0A511AB36</accession>
<reference evidence="2 3" key="1">
    <citation type="submission" date="2019-07" db="EMBL/GenBank/DDBJ databases">
        <title>Whole genome shotgun sequence of Microbacterium aerolatum NBRC 103071.</title>
        <authorList>
            <person name="Hosoyama A."/>
            <person name="Uohara A."/>
            <person name="Ohji S."/>
            <person name="Ichikawa N."/>
        </authorList>
    </citation>
    <scope>NUCLEOTIDE SEQUENCE [LARGE SCALE GENOMIC DNA]</scope>
    <source>
        <strain evidence="2 3">NBRC 103071</strain>
    </source>
</reference>
<name>A0A511AB36_9MICO</name>
<keyword evidence="3" id="KW-1185">Reference proteome</keyword>
<proteinExistence type="predicted"/>
<feature type="transmembrane region" description="Helical" evidence="1">
    <location>
        <begin position="294"/>
        <end position="327"/>
    </location>
</feature>
<comment type="caution">
    <text evidence="2">The sequence shown here is derived from an EMBL/GenBank/DDBJ whole genome shotgun (WGS) entry which is preliminary data.</text>
</comment>
<feature type="transmembrane region" description="Helical" evidence="1">
    <location>
        <begin position="192"/>
        <end position="215"/>
    </location>
</feature>
<dbReference type="RefSeq" id="WP_147038027.1">
    <property type="nucleotide sequence ID" value="NZ_BJUW01000002.1"/>
</dbReference>
<dbReference type="AlphaFoldDB" id="A0A511AB36"/>
<evidence type="ECO:0000313" key="3">
    <source>
        <dbReference type="Proteomes" id="UP000321225"/>
    </source>
</evidence>
<organism evidence="2 3">
    <name type="scientific">Microbacterium aerolatum</name>
    <dbReference type="NCBI Taxonomy" id="153731"/>
    <lineage>
        <taxon>Bacteria</taxon>
        <taxon>Bacillati</taxon>
        <taxon>Actinomycetota</taxon>
        <taxon>Actinomycetes</taxon>
        <taxon>Micrococcales</taxon>
        <taxon>Microbacteriaceae</taxon>
        <taxon>Microbacterium</taxon>
    </lineage>
</organism>
<dbReference type="EMBL" id="BJUW01000002">
    <property type="protein sequence ID" value="GEK85379.1"/>
    <property type="molecule type" value="Genomic_DNA"/>
</dbReference>
<protein>
    <submittedName>
        <fullName evidence="2">Uncharacterized protein</fullName>
    </submittedName>
</protein>
<dbReference type="Proteomes" id="UP000321225">
    <property type="component" value="Unassembled WGS sequence"/>
</dbReference>
<feature type="transmembrane region" description="Helical" evidence="1">
    <location>
        <begin position="101"/>
        <end position="122"/>
    </location>
</feature>
<feature type="transmembrane region" description="Helical" evidence="1">
    <location>
        <begin position="77"/>
        <end position="95"/>
    </location>
</feature>
<dbReference type="OrthoDB" id="5073801at2"/>
<gene>
    <name evidence="2" type="ORF">MAE01_05550</name>
</gene>
<feature type="transmembrane region" description="Helical" evidence="1">
    <location>
        <begin position="41"/>
        <end position="65"/>
    </location>
</feature>
<evidence type="ECO:0000256" key="1">
    <source>
        <dbReference type="SAM" id="Phobius"/>
    </source>
</evidence>
<feature type="transmembrane region" description="Helical" evidence="1">
    <location>
        <begin position="12"/>
        <end position="35"/>
    </location>
</feature>
<feature type="transmembrane region" description="Helical" evidence="1">
    <location>
        <begin position="259"/>
        <end position="282"/>
    </location>
</feature>
<keyword evidence="1" id="KW-1133">Transmembrane helix</keyword>
<evidence type="ECO:0000313" key="2">
    <source>
        <dbReference type="EMBL" id="GEK85379.1"/>
    </source>
</evidence>
<sequence length="351" mass="35342">MTSTRIAAGARRTAWVPVVAGGLCGVIAAVVYGIMLGLPLSVFSLLLIGGSGLLIGVVPMGLVLLASALSAPIPRTLVISGAASVALAALASWVLTRGHYFVPMVATAAVTTVVHISAARAAAGRPGGRPAARDADTSITARVLTLIVGGFVALFTSLGAIGMLREQLHFGCSYGTEGEAAGAWMCADGIGYIFPGLTLLFGSAVALLSGILVLLGARGESTRARTLTVLAFVPLLWSAGWLGTVTLPRADPLPDGETWLSVWVINVGIGTLLAVAGATLAASAPVRRGRVSRLLWIAAGTLLAAATIAQPGLAVATFAAASLFAAARLIPALAQTAPPSAGDERDRINAG</sequence>
<feature type="transmembrane region" description="Helical" evidence="1">
    <location>
        <begin position="143"/>
        <end position="164"/>
    </location>
</feature>
<feature type="transmembrane region" description="Helical" evidence="1">
    <location>
        <begin position="227"/>
        <end position="247"/>
    </location>
</feature>
<keyword evidence="1" id="KW-0472">Membrane</keyword>
<keyword evidence="1" id="KW-0812">Transmembrane</keyword>